<dbReference type="GO" id="GO:0006260">
    <property type="term" value="P:DNA replication"/>
    <property type="evidence" value="ECO:0007669"/>
    <property type="project" value="TreeGrafter"/>
</dbReference>
<keyword evidence="6 7" id="KW-0413">Isomerase</keyword>
<keyword evidence="5 7" id="KW-0238">DNA-binding</keyword>
<dbReference type="InterPro" id="IPR025834">
    <property type="entry name" value="TopoI_C_dom"/>
</dbReference>
<reference evidence="9 10" key="1">
    <citation type="submission" date="2020-04" db="EMBL/GenBank/DDBJ databases">
        <title>Perkinsus olseni comparative genomics.</title>
        <authorList>
            <person name="Bogema D.R."/>
        </authorList>
    </citation>
    <scope>NUCLEOTIDE SEQUENCE [LARGE SCALE GENOMIC DNA]</scope>
    <source>
        <strain evidence="9">ATCC PRA-205</strain>
    </source>
</reference>
<dbReference type="EMBL" id="JABANM010011066">
    <property type="protein sequence ID" value="KAF4738294.1"/>
    <property type="molecule type" value="Genomic_DNA"/>
</dbReference>
<gene>
    <name evidence="9" type="primary">TOP1_1</name>
    <name evidence="9" type="ORF">FOZ62_003964</name>
</gene>
<comment type="catalytic activity">
    <reaction evidence="1 7">
        <text>ATP-independent breakage of single-stranded DNA, followed by passage and rejoining.</text>
        <dbReference type="EC" id="5.6.2.1"/>
    </reaction>
</comment>
<dbReference type="SMART" id="SM00435">
    <property type="entry name" value="TOPEUc"/>
    <property type="match status" value="1"/>
</dbReference>
<dbReference type="Pfam" id="PF01028">
    <property type="entry name" value="Topoisom_I"/>
    <property type="match status" value="1"/>
</dbReference>
<dbReference type="PANTHER" id="PTHR10290:SF3">
    <property type="entry name" value="DNA TOPOISOMERASE 1"/>
    <property type="match status" value="1"/>
</dbReference>
<comment type="similarity">
    <text evidence="2 7">Belongs to the type IB topoisomerase family.</text>
</comment>
<evidence type="ECO:0000256" key="2">
    <source>
        <dbReference type="ARBA" id="ARBA00006645"/>
    </source>
</evidence>
<dbReference type="InterPro" id="IPR014727">
    <property type="entry name" value="TopoI_cat_a/b-sub_euk"/>
</dbReference>
<dbReference type="PRINTS" id="PR00416">
    <property type="entry name" value="EUTPISMRASEI"/>
</dbReference>
<dbReference type="PROSITE" id="PS52038">
    <property type="entry name" value="TOPO_IB_2"/>
    <property type="match status" value="1"/>
</dbReference>
<dbReference type="Gene3D" id="3.90.15.10">
    <property type="entry name" value="Topoisomerase I, Chain A, domain 3"/>
    <property type="match status" value="1"/>
</dbReference>
<dbReference type="InterPro" id="IPR051062">
    <property type="entry name" value="Topoisomerase_IB"/>
</dbReference>
<dbReference type="InterPro" id="IPR014711">
    <property type="entry name" value="TopoI_cat_a-hlx-sub_euk"/>
</dbReference>
<name>A0A7J6SZ98_PEROL</name>
<evidence type="ECO:0000256" key="3">
    <source>
        <dbReference type="ARBA" id="ARBA00012891"/>
    </source>
</evidence>
<dbReference type="EC" id="5.6.2.1" evidence="3"/>
<dbReference type="InterPro" id="IPR013500">
    <property type="entry name" value="TopoI_cat_euk"/>
</dbReference>
<dbReference type="PANTHER" id="PTHR10290">
    <property type="entry name" value="DNA TOPOISOMERASE I"/>
    <property type="match status" value="1"/>
</dbReference>
<dbReference type="GO" id="GO:0005694">
    <property type="term" value="C:chromosome"/>
    <property type="evidence" value="ECO:0007669"/>
    <property type="project" value="InterPro"/>
</dbReference>
<evidence type="ECO:0000256" key="7">
    <source>
        <dbReference type="PROSITE-ProRule" id="PRU01382"/>
    </source>
</evidence>
<organism evidence="9 10">
    <name type="scientific">Perkinsus olseni</name>
    <name type="common">Perkinsus atlanticus</name>
    <dbReference type="NCBI Taxonomy" id="32597"/>
    <lineage>
        <taxon>Eukaryota</taxon>
        <taxon>Sar</taxon>
        <taxon>Alveolata</taxon>
        <taxon>Perkinsozoa</taxon>
        <taxon>Perkinsea</taxon>
        <taxon>Perkinsida</taxon>
        <taxon>Perkinsidae</taxon>
        <taxon>Perkinsus</taxon>
    </lineage>
</organism>
<dbReference type="GO" id="GO:0007059">
    <property type="term" value="P:chromosome segregation"/>
    <property type="evidence" value="ECO:0007669"/>
    <property type="project" value="TreeGrafter"/>
</dbReference>
<comment type="caution">
    <text evidence="9">The sequence shown here is derived from an EMBL/GenBank/DDBJ whole genome shotgun (WGS) entry which is preliminary data.</text>
</comment>
<dbReference type="GO" id="GO:0005730">
    <property type="term" value="C:nucleolus"/>
    <property type="evidence" value="ECO:0007669"/>
    <property type="project" value="TreeGrafter"/>
</dbReference>
<dbReference type="GO" id="GO:0003917">
    <property type="term" value="F:DNA topoisomerase type I (single strand cut, ATP-independent) activity"/>
    <property type="evidence" value="ECO:0007669"/>
    <property type="project" value="UniProtKB-UniRule"/>
</dbReference>
<evidence type="ECO:0000256" key="6">
    <source>
        <dbReference type="ARBA" id="ARBA00023235"/>
    </source>
</evidence>
<evidence type="ECO:0000256" key="4">
    <source>
        <dbReference type="ARBA" id="ARBA00023029"/>
    </source>
</evidence>
<dbReference type="InterPro" id="IPR001631">
    <property type="entry name" value="TopoI"/>
</dbReference>
<dbReference type="Gene3D" id="1.10.132.10">
    <property type="match status" value="1"/>
</dbReference>
<dbReference type="AlphaFoldDB" id="A0A7J6SZ98"/>
<sequence length="304" mass="34913">MKSSDEEEKELGTAVYLIDRLALRVGNEKNTEEEADTVGCCSLRAEHMTFEPDNKITLDFLGKDSIRYLNTVQVDPLVYKNLKALAKARKPDEMIFSIDPSKVNDYFKQFMQELSAKVFRTYNASITLEQELCKFDPAEHDINDPSELVKFYNDANRRVAILCNHQRAPPKQHEAGMERLKKKLSDQEATLRGLEGLRDEHLGKSVPKTVKDIIAEKNLKSSNMDALVRKIKSHTLAVERTKIQIADKEDNKTVSLTTSKINYMDPRISVAFCKSHDCPIEKIFAKTIRNKFPWAMHTKSTWRF</sequence>
<dbReference type="Proteomes" id="UP000574390">
    <property type="component" value="Unassembled WGS sequence"/>
</dbReference>
<dbReference type="GO" id="GO:0003677">
    <property type="term" value="F:DNA binding"/>
    <property type="evidence" value="ECO:0007669"/>
    <property type="project" value="UniProtKB-UniRule"/>
</dbReference>
<proteinExistence type="inferred from homology"/>
<protein>
    <recommendedName>
        <fullName evidence="3">DNA topoisomerase</fullName>
        <ecNumber evidence="3">5.6.2.1</ecNumber>
    </recommendedName>
</protein>
<feature type="domain" description="DNA topoisomerase I eukaryotic-type" evidence="8">
    <location>
        <begin position="1"/>
        <end position="277"/>
    </location>
</feature>
<dbReference type="GO" id="GO:0006265">
    <property type="term" value="P:DNA topological change"/>
    <property type="evidence" value="ECO:0007669"/>
    <property type="project" value="UniProtKB-UniRule"/>
</dbReference>
<dbReference type="Pfam" id="PF14370">
    <property type="entry name" value="Topo_C_assoc"/>
    <property type="match status" value="1"/>
</dbReference>
<evidence type="ECO:0000313" key="10">
    <source>
        <dbReference type="Proteomes" id="UP000574390"/>
    </source>
</evidence>
<evidence type="ECO:0000259" key="8">
    <source>
        <dbReference type="SMART" id="SM00435"/>
    </source>
</evidence>
<feature type="active site" description="O-(3'-phospho-DNA)-tyrosine intermediate" evidence="7">
    <location>
        <position position="263"/>
    </location>
</feature>
<dbReference type="InterPro" id="IPR011010">
    <property type="entry name" value="DNA_brk_join_enz"/>
</dbReference>
<evidence type="ECO:0000313" key="9">
    <source>
        <dbReference type="EMBL" id="KAF4738294.1"/>
    </source>
</evidence>
<evidence type="ECO:0000256" key="1">
    <source>
        <dbReference type="ARBA" id="ARBA00000213"/>
    </source>
</evidence>
<dbReference type="SUPFAM" id="SSF56349">
    <property type="entry name" value="DNA breaking-rejoining enzymes"/>
    <property type="match status" value="1"/>
</dbReference>
<accession>A0A7J6SZ98</accession>
<evidence type="ECO:0000256" key="5">
    <source>
        <dbReference type="ARBA" id="ARBA00023125"/>
    </source>
</evidence>
<dbReference type="InterPro" id="IPR013499">
    <property type="entry name" value="TopoI_euk"/>
</dbReference>
<keyword evidence="4 7" id="KW-0799">Topoisomerase</keyword>